<dbReference type="InterPro" id="IPR018661">
    <property type="entry name" value="DUF2093"/>
</dbReference>
<dbReference type="RefSeq" id="WP_166411370.1">
    <property type="nucleotide sequence ID" value="NZ_CP049869.1"/>
</dbReference>
<dbReference type="EMBL" id="CP049869">
    <property type="protein sequence ID" value="QIK78979.1"/>
    <property type="molecule type" value="Genomic_DNA"/>
</dbReference>
<reference evidence="1 2" key="1">
    <citation type="submission" date="2020-03" db="EMBL/GenBank/DDBJ databases">
        <title>Sphingomonas sp. nov., isolated from fish.</title>
        <authorList>
            <person name="Hyun D.-W."/>
            <person name="Bae J.-W."/>
        </authorList>
    </citation>
    <scope>NUCLEOTIDE SEQUENCE [LARGE SCALE GENOMIC DNA]</scope>
    <source>
        <strain evidence="1 2">HDW15B</strain>
    </source>
</reference>
<protein>
    <submittedName>
        <fullName evidence="1">DUF2093 domain-containing protein</fullName>
    </submittedName>
</protein>
<accession>A0A6G7YQG6</accession>
<dbReference type="Proteomes" id="UP000503222">
    <property type="component" value="Chromosome"/>
</dbReference>
<gene>
    <name evidence="1" type="ORF">G7077_08790</name>
</gene>
<organism evidence="1 2">
    <name type="scientific">Sphingomonas piscis</name>
    <dbReference type="NCBI Taxonomy" id="2714943"/>
    <lineage>
        <taxon>Bacteria</taxon>
        <taxon>Pseudomonadati</taxon>
        <taxon>Pseudomonadota</taxon>
        <taxon>Alphaproteobacteria</taxon>
        <taxon>Sphingomonadales</taxon>
        <taxon>Sphingomonadaceae</taxon>
        <taxon>Sphingomonas</taxon>
    </lineage>
</organism>
<keyword evidence="2" id="KW-1185">Reference proteome</keyword>
<dbReference type="AlphaFoldDB" id="A0A6G7YQG6"/>
<name>A0A6G7YQG6_9SPHN</name>
<dbReference type="Pfam" id="PF09866">
    <property type="entry name" value="DUF2093"/>
    <property type="match status" value="1"/>
</dbReference>
<dbReference type="KEGG" id="spii:G7077_08790"/>
<sequence length="69" mass="7477">MLMTGAGREAKLHYLAGTFRVLSSGDHVVCAVSGRRIPLQELRYWSVARQEPYADAAASLRAEQAASGE</sequence>
<proteinExistence type="predicted"/>
<evidence type="ECO:0000313" key="1">
    <source>
        <dbReference type="EMBL" id="QIK78979.1"/>
    </source>
</evidence>
<evidence type="ECO:0000313" key="2">
    <source>
        <dbReference type="Proteomes" id="UP000503222"/>
    </source>
</evidence>